<comment type="caution">
    <text evidence="2">The sequence shown here is derived from an EMBL/GenBank/DDBJ whole genome shotgun (WGS) entry which is preliminary data.</text>
</comment>
<dbReference type="EMBL" id="JBHLUB010000001">
    <property type="protein sequence ID" value="MFC0580866.1"/>
    <property type="molecule type" value="Genomic_DNA"/>
</dbReference>
<evidence type="ECO:0000259" key="1">
    <source>
        <dbReference type="Pfam" id="PF24254"/>
    </source>
</evidence>
<accession>A0ABV6P8C5</accession>
<proteinExistence type="predicted"/>
<evidence type="ECO:0000313" key="2">
    <source>
        <dbReference type="EMBL" id="MFC0580866.1"/>
    </source>
</evidence>
<dbReference type="Proteomes" id="UP001589862">
    <property type="component" value="Unassembled WGS sequence"/>
</dbReference>
<dbReference type="Pfam" id="PF24254">
    <property type="entry name" value="DUF7455"/>
    <property type="match status" value="1"/>
</dbReference>
<keyword evidence="3" id="KW-1185">Reference proteome</keyword>
<name>A0ABV6P8C5_9MICC</name>
<organism evidence="2 3">
    <name type="scientific">Micrococcoides hystricis</name>
    <dbReference type="NCBI Taxonomy" id="1572761"/>
    <lineage>
        <taxon>Bacteria</taxon>
        <taxon>Bacillati</taxon>
        <taxon>Actinomycetota</taxon>
        <taxon>Actinomycetes</taxon>
        <taxon>Micrococcales</taxon>
        <taxon>Micrococcaceae</taxon>
        <taxon>Micrococcoides</taxon>
    </lineage>
</organism>
<sequence length="69" mass="7723">MTEIQTNSSRQLNAHDRCDRCGAQAYIRAVLSTGGELLFCIHHSRQVKEALEPQAQVWDDQSELLGQPA</sequence>
<dbReference type="InterPro" id="IPR055878">
    <property type="entry name" value="DUF7455"/>
</dbReference>
<protein>
    <recommendedName>
        <fullName evidence="1">DUF7455 domain-containing protein</fullName>
    </recommendedName>
</protein>
<dbReference type="RefSeq" id="WP_377457243.1">
    <property type="nucleotide sequence ID" value="NZ_JBHLUB010000001.1"/>
</dbReference>
<evidence type="ECO:0000313" key="3">
    <source>
        <dbReference type="Proteomes" id="UP001589862"/>
    </source>
</evidence>
<gene>
    <name evidence="2" type="ORF">ACFFFR_00475</name>
</gene>
<feature type="domain" description="DUF7455" evidence="1">
    <location>
        <begin position="12"/>
        <end position="64"/>
    </location>
</feature>
<reference evidence="2 3" key="1">
    <citation type="submission" date="2024-09" db="EMBL/GenBank/DDBJ databases">
        <authorList>
            <person name="Sun Q."/>
            <person name="Mori K."/>
        </authorList>
    </citation>
    <scope>NUCLEOTIDE SEQUENCE [LARGE SCALE GENOMIC DNA]</scope>
    <source>
        <strain evidence="2 3">NCAIM B.02604</strain>
    </source>
</reference>